<feature type="compositionally biased region" description="Basic and acidic residues" evidence="5">
    <location>
        <begin position="231"/>
        <end position="240"/>
    </location>
</feature>
<dbReference type="RefSeq" id="XP_060454479.1">
    <property type="nucleotide sequence ID" value="XM_060597602.1"/>
</dbReference>
<protein>
    <recommendedName>
        <fullName evidence="10">Pali-domain-containing protein</fullName>
    </recommendedName>
</protein>
<evidence type="ECO:0000256" key="3">
    <source>
        <dbReference type="ARBA" id="ARBA00022989"/>
    </source>
</evidence>
<dbReference type="Pfam" id="PF06687">
    <property type="entry name" value="SUR7"/>
    <property type="match status" value="1"/>
</dbReference>
<evidence type="ECO:0000256" key="7">
    <source>
        <dbReference type="SAM" id="SignalP"/>
    </source>
</evidence>
<dbReference type="PANTHER" id="PTHR28013">
    <property type="entry name" value="PROTEIN DCV1-RELATED"/>
    <property type="match status" value="1"/>
</dbReference>
<dbReference type="PANTHER" id="PTHR28013:SF3">
    <property type="entry name" value="PROTEIN DCV1-RELATED"/>
    <property type="match status" value="1"/>
</dbReference>
<keyword evidence="9" id="KW-1185">Reference proteome</keyword>
<keyword evidence="2 6" id="KW-0812">Transmembrane</keyword>
<gene>
    <name evidence="8" type="ORF">CcaverHIS019_0205750</name>
</gene>
<feature type="signal peptide" evidence="7">
    <location>
        <begin position="1"/>
        <end position="21"/>
    </location>
</feature>
<dbReference type="GeneID" id="85493084"/>
<dbReference type="GO" id="GO:0032153">
    <property type="term" value="C:cell division site"/>
    <property type="evidence" value="ECO:0007669"/>
    <property type="project" value="TreeGrafter"/>
</dbReference>
<evidence type="ECO:0000256" key="1">
    <source>
        <dbReference type="ARBA" id="ARBA00004141"/>
    </source>
</evidence>
<keyword evidence="3 6" id="KW-1133">Transmembrane helix</keyword>
<sequence>MIIGGFTGLLLLVACVLLILASVSTPIINSLTLMTVNDPIFGQLGAFGYCINARCSSSKLGYDLTSVVNQLSRGQSTRGTGVMDDIGDSAAKSLTAVTKGFILHPIAAAFAFLAMITACAADKIGYLFASFLALLAFLSSLAAMLIDFVAFAMVKNHVGDAGGHAKYGTGTWLTLVATILLLVAMLTSLVSCCCGRSSKHKRREQELREQSALHGGTEKPRRFWQRAPKHDPHYTSEYDPHAPNAVGVPPRRHFWSRKATTMHDEPVV</sequence>
<feature type="transmembrane region" description="Helical" evidence="6">
    <location>
        <begin position="101"/>
        <end position="121"/>
    </location>
</feature>
<dbReference type="EMBL" id="AP028213">
    <property type="protein sequence ID" value="BEI89213.1"/>
    <property type="molecule type" value="Genomic_DNA"/>
</dbReference>
<feature type="transmembrane region" description="Helical" evidence="6">
    <location>
        <begin position="172"/>
        <end position="194"/>
    </location>
</feature>
<name>A0AA48L2K1_9TREE</name>
<evidence type="ECO:0000256" key="6">
    <source>
        <dbReference type="SAM" id="Phobius"/>
    </source>
</evidence>
<feature type="region of interest" description="Disordered" evidence="5">
    <location>
        <begin position="203"/>
        <end position="225"/>
    </location>
</feature>
<dbReference type="GO" id="GO:0035838">
    <property type="term" value="C:growing cell tip"/>
    <property type="evidence" value="ECO:0007669"/>
    <property type="project" value="TreeGrafter"/>
</dbReference>
<evidence type="ECO:0000313" key="9">
    <source>
        <dbReference type="Proteomes" id="UP001233271"/>
    </source>
</evidence>
<organism evidence="8 9">
    <name type="scientific">Cutaneotrichosporon cavernicola</name>
    <dbReference type="NCBI Taxonomy" id="279322"/>
    <lineage>
        <taxon>Eukaryota</taxon>
        <taxon>Fungi</taxon>
        <taxon>Dikarya</taxon>
        <taxon>Basidiomycota</taxon>
        <taxon>Agaricomycotina</taxon>
        <taxon>Tremellomycetes</taxon>
        <taxon>Trichosporonales</taxon>
        <taxon>Trichosporonaceae</taxon>
        <taxon>Cutaneotrichosporon</taxon>
    </lineage>
</organism>
<proteinExistence type="predicted"/>
<evidence type="ECO:0000256" key="4">
    <source>
        <dbReference type="ARBA" id="ARBA00023136"/>
    </source>
</evidence>
<keyword evidence="4 6" id="KW-0472">Membrane</keyword>
<evidence type="ECO:0000256" key="2">
    <source>
        <dbReference type="ARBA" id="ARBA00022692"/>
    </source>
</evidence>
<feature type="chain" id="PRO_5041395727" description="Pali-domain-containing protein" evidence="7">
    <location>
        <begin position="22"/>
        <end position="268"/>
    </location>
</feature>
<dbReference type="Proteomes" id="UP001233271">
    <property type="component" value="Chromosome 2"/>
</dbReference>
<evidence type="ECO:0000313" key="8">
    <source>
        <dbReference type="EMBL" id="BEI89213.1"/>
    </source>
</evidence>
<evidence type="ECO:0000256" key="5">
    <source>
        <dbReference type="SAM" id="MobiDB-lite"/>
    </source>
</evidence>
<keyword evidence="7" id="KW-0732">Signal</keyword>
<reference evidence="8" key="1">
    <citation type="journal article" date="2023" name="BMC Genomics">
        <title>Chromosome-level genome assemblies of Cutaneotrichosporon spp. (Trichosporonales, Basidiomycota) reveal imbalanced evolution between nucleotide sequences and chromosome synteny.</title>
        <authorList>
            <person name="Kobayashi Y."/>
            <person name="Kayamori A."/>
            <person name="Aoki K."/>
            <person name="Shiwa Y."/>
            <person name="Matsutani M."/>
            <person name="Fujita N."/>
            <person name="Sugita T."/>
            <person name="Iwasaki W."/>
            <person name="Tanaka N."/>
            <person name="Takashima M."/>
        </authorList>
    </citation>
    <scope>NUCLEOTIDE SEQUENCE</scope>
    <source>
        <strain evidence="8">HIS019</strain>
    </source>
</reference>
<comment type="subcellular location">
    <subcellularLocation>
        <location evidence="1">Membrane</location>
        <topology evidence="1">Multi-pass membrane protein</topology>
    </subcellularLocation>
</comment>
<dbReference type="AlphaFoldDB" id="A0AA48L2K1"/>
<dbReference type="InterPro" id="IPR009571">
    <property type="entry name" value="SUR7/Rim9-like_fungi"/>
</dbReference>
<feature type="region of interest" description="Disordered" evidence="5">
    <location>
        <begin position="231"/>
        <end position="250"/>
    </location>
</feature>
<feature type="compositionally biased region" description="Basic and acidic residues" evidence="5">
    <location>
        <begin position="203"/>
        <end position="221"/>
    </location>
</feature>
<feature type="transmembrane region" description="Helical" evidence="6">
    <location>
        <begin position="128"/>
        <end position="152"/>
    </location>
</feature>
<evidence type="ECO:0008006" key="10">
    <source>
        <dbReference type="Google" id="ProtNLM"/>
    </source>
</evidence>
<dbReference type="GO" id="GO:0005886">
    <property type="term" value="C:plasma membrane"/>
    <property type="evidence" value="ECO:0007669"/>
    <property type="project" value="InterPro"/>
</dbReference>
<accession>A0AA48L2K1</accession>
<dbReference type="InterPro" id="IPR051380">
    <property type="entry name" value="pH-response_reg_palI/RIM9"/>
</dbReference>
<dbReference type="KEGG" id="ccac:CcaHIS019_0205750"/>